<feature type="region of interest" description="Disordered" evidence="1">
    <location>
        <begin position="1"/>
        <end position="33"/>
    </location>
</feature>
<protein>
    <submittedName>
        <fullName evidence="2">Uncharacterized protein</fullName>
    </submittedName>
</protein>
<name>A0A511FHS5_9CELL</name>
<dbReference type="EMBL" id="JACHDN010000001">
    <property type="protein sequence ID" value="MBB5474648.1"/>
    <property type="molecule type" value="Genomic_DNA"/>
</dbReference>
<gene>
    <name evidence="2" type="ORF">CHO01_38790</name>
    <name evidence="3" type="ORF">HNR08_003384</name>
</gene>
<organism evidence="2 4">
    <name type="scientific">Cellulomonas hominis</name>
    <dbReference type="NCBI Taxonomy" id="156981"/>
    <lineage>
        <taxon>Bacteria</taxon>
        <taxon>Bacillati</taxon>
        <taxon>Actinomycetota</taxon>
        <taxon>Actinomycetes</taxon>
        <taxon>Micrococcales</taxon>
        <taxon>Cellulomonadaceae</taxon>
        <taxon>Cellulomonas</taxon>
    </lineage>
</organism>
<evidence type="ECO:0000313" key="4">
    <source>
        <dbReference type="Proteomes" id="UP000321723"/>
    </source>
</evidence>
<accession>A0A511FHS5</accession>
<evidence type="ECO:0000313" key="2">
    <source>
        <dbReference type="EMBL" id="GEL48763.1"/>
    </source>
</evidence>
<sequence>MPDGTVRELSLESIWDDPERGESRDGVAVPYDPTRTADDLELHVETARRLGRHQRALDAAINAPQRRSKPSVMRGFDILYASAACDSQGRTIVQFEDGRCTNSDRVVLRLDERRRVEAIGVNTQFGLLLVRDDDMDRVAGAVDRDLGWALGESMDLAERGVTTLSSRLARVLPQDD</sequence>
<dbReference type="RefSeq" id="WP_146840756.1">
    <property type="nucleotide sequence ID" value="NZ_BJVQ01000107.1"/>
</dbReference>
<dbReference type="Proteomes" id="UP000564629">
    <property type="component" value="Unassembled WGS sequence"/>
</dbReference>
<reference evidence="3 5" key="2">
    <citation type="submission" date="2020-08" db="EMBL/GenBank/DDBJ databases">
        <title>Sequencing the genomes of 1000 actinobacteria strains.</title>
        <authorList>
            <person name="Klenk H.-P."/>
        </authorList>
    </citation>
    <scope>NUCLEOTIDE SEQUENCE [LARGE SCALE GENOMIC DNA]</scope>
    <source>
        <strain evidence="3 5">DSM 9581</strain>
    </source>
</reference>
<comment type="caution">
    <text evidence="2">The sequence shown here is derived from an EMBL/GenBank/DDBJ whole genome shotgun (WGS) entry which is preliminary data.</text>
</comment>
<dbReference type="Proteomes" id="UP000321723">
    <property type="component" value="Unassembled WGS sequence"/>
</dbReference>
<dbReference type="EMBL" id="BJVQ01000107">
    <property type="protein sequence ID" value="GEL48763.1"/>
    <property type="molecule type" value="Genomic_DNA"/>
</dbReference>
<dbReference type="AlphaFoldDB" id="A0A511FHS5"/>
<keyword evidence="4" id="KW-1185">Reference proteome</keyword>
<reference evidence="2 4" key="1">
    <citation type="submission" date="2019-07" db="EMBL/GenBank/DDBJ databases">
        <title>Whole genome shotgun sequence of Cellulomonas hominis NBRC 16055.</title>
        <authorList>
            <person name="Hosoyama A."/>
            <person name="Uohara A."/>
            <person name="Ohji S."/>
            <person name="Ichikawa N."/>
        </authorList>
    </citation>
    <scope>NUCLEOTIDE SEQUENCE [LARGE SCALE GENOMIC DNA]</scope>
    <source>
        <strain evidence="2 4">NBRC 16055</strain>
    </source>
</reference>
<evidence type="ECO:0000313" key="5">
    <source>
        <dbReference type="Proteomes" id="UP000564629"/>
    </source>
</evidence>
<feature type="compositionally biased region" description="Basic and acidic residues" evidence="1">
    <location>
        <begin position="1"/>
        <end position="10"/>
    </location>
</feature>
<evidence type="ECO:0000313" key="3">
    <source>
        <dbReference type="EMBL" id="MBB5474648.1"/>
    </source>
</evidence>
<evidence type="ECO:0000256" key="1">
    <source>
        <dbReference type="SAM" id="MobiDB-lite"/>
    </source>
</evidence>
<proteinExistence type="predicted"/>